<dbReference type="InterPro" id="IPR057251">
    <property type="entry name" value="FP_C"/>
</dbReference>
<gene>
    <name evidence="3" type="ORF">PAPOLLO_LOCUS2283</name>
</gene>
<reference evidence="3" key="1">
    <citation type="submission" date="2021-04" db="EMBL/GenBank/DDBJ databases">
        <authorList>
            <person name="Tunstrom K."/>
        </authorList>
    </citation>
    <scope>NUCLEOTIDE SEQUENCE</scope>
</reference>
<organism evidence="3 4">
    <name type="scientific">Parnassius apollo</name>
    <name type="common">Apollo butterfly</name>
    <name type="synonym">Papilio apollo</name>
    <dbReference type="NCBI Taxonomy" id="110799"/>
    <lineage>
        <taxon>Eukaryota</taxon>
        <taxon>Metazoa</taxon>
        <taxon>Ecdysozoa</taxon>
        <taxon>Arthropoda</taxon>
        <taxon>Hexapoda</taxon>
        <taxon>Insecta</taxon>
        <taxon>Pterygota</taxon>
        <taxon>Neoptera</taxon>
        <taxon>Endopterygota</taxon>
        <taxon>Lepidoptera</taxon>
        <taxon>Glossata</taxon>
        <taxon>Ditrysia</taxon>
        <taxon>Papilionoidea</taxon>
        <taxon>Papilionidae</taxon>
        <taxon>Parnassiinae</taxon>
        <taxon>Parnassini</taxon>
        <taxon>Parnassius</taxon>
        <taxon>Parnassius</taxon>
    </lineage>
</organism>
<proteinExistence type="predicted"/>
<feature type="domain" description="FP protein C-terminal" evidence="2">
    <location>
        <begin position="261"/>
        <end position="313"/>
    </location>
</feature>
<dbReference type="Pfam" id="PF25298">
    <property type="entry name" value="Baculo_FP_2nd"/>
    <property type="match status" value="1"/>
</dbReference>
<comment type="caution">
    <text evidence="3">The sequence shown here is derived from an EMBL/GenBank/DDBJ whole genome shotgun (WGS) entry which is preliminary data.</text>
</comment>
<evidence type="ECO:0000256" key="1">
    <source>
        <dbReference type="SAM" id="Coils"/>
    </source>
</evidence>
<dbReference type="EMBL" id="CAJQZP010000160">
    <property type="protein sequence ID" value="CAG4941726.1"/>
    <property type="molecule type" value="Genomic_DNA"/>
</dbReference>
<sequence>MDTHNCGACGELLSEGPHCTVFNQELHFHCAGITEAGYRKLGDRKSTWRCIKCKQTHSIQPPLSSRIESDALILKEIRALSDKLAPLECLKAEVIALRSEFADLKSSLNNTNLVLKEFNDKIKDFEQRLVQVEKVQKHANLIQTRLEKLEQESNSAEQWSRMNNVEIKGVPQTSGENLFEIIYKIGSMIQYPITKTQVNFVTRVPTREREHIKPIIICFCNRYVKEDFVAAARYASKTSHLTSSNLGFVGNNRIYVNDHLTVHNKTLLSKTKKAAVEMNFRYVWVKHAKIHVRKTDTSHIIMVKSERDLSKIV</sequence>
<evidence type="ECO:0000313" key="3">
    <source>
        <dbReference type="EMBL" id="CAG4941726.1"/>
    </source>
</evidence>
<dbReference type="Proteomes" id="UP000691718">
    <property type="component" value="Unassembled WGS sequence"/>
</dbReference>
<feature type="coiled-coil region" evidence="1">
    <location>
        <begin position="87"/>
        <end position="152"/>
    </location>
</feature>
<dbReference type="AlphaFoldDB" id="A0A8S3W5H9"/>
<protein>
    <submittedName>
        <fullName evidence="3">(apollo) hypothetical protein</fullName>
    </submittedName>
</protein>
<dbReference type="OrthoDB" id="5989141at2759"/>
<keyword evidence="4" id="KW-1185">Reference proteome</keyword>
<evidence type="ECO:0000259" key="2">
    <source>
        <dbReference type="Pfam" id="PF25298"/>
    </source>
</evidence>
<evidence type="ECO:0000313" key="4">
    <source>
        <dbReference type="Proteomes" id="UP000691718"/>
    </source>
</evidence>
<name>A0A8S3W5H9_PARAO</name>
<keyword evidence="1" id="KW-0175">Coiled coil</keyword>
<accession>A0A8S3W5H9</accession>